<dbReference type="Pfam" id="PF00145">
    <property type="entry name" value="DNA_methylase"/>
    <property type="match status" value="1"/>
</dbReference>
<dbReference type="InterPro" id="IPR050390">
    <property type="entry name" value="C5-Methyltransferase"/>
</dbReference>
<comment type="similarity">
    <text evidence="6">Belongs to the class I-like SAM-binding methyltransferase superfamily. C5-methyltransferase family.</text>
</comment>
<keyword evidence="2 6" id="KW-0489">Methyltransferase</keyword>
<accession>A0A412AWD7</accession>
<evidence type="ECO:0000313" key="7">
    <source>
        <dbReference type="EMBL" id="RGQ39477.1"/>
    </source>
</evidence>
<proteinExistence type="inferred from homology"/>
<dbReference type="PROSITE" id="PS00094">
    <property type="entry name" value="C5_MTASE_1"/>
    <property type="match status" value="1"/>
</dbReference>
<dbReference type="Gene3D" id="3.40.50.150">
    <property type="entry name" value="Vaccinia Virus protein VP39"/>
    <property type="match status" value="1"/>
</dbReference>
<keyword evidence="3 6" id="KW-0808">Transferase</keyword>
<evidence type="ECO:0000256" key="4">
    <source>
        <dbReference type="ARBA" id="ARBA00022691"/>
    </source>
</evidence>
<dbReference type="Proteomes" id="UP000284751">
    <property type="component" value="Unassembled WGS sequence"/>
</dbReference>
<evidence type="ECO:0000256" key="6">
    <source>
        <dbReference type="PROSITE-ProRule" id="PRU01016"/>
    </source>
</evidence>
<dbReference type="GO" id="GO:0003677">
    <property type="term" value="F:DNA binding"/>
    <property type="evidence" value="ECO:0007669"/>
    <property type="project" value="TreeGrafter"/>
</dbReference>
<dbReference type="SUPFAM" id="SSF53335">
    <property type="entry name" value="S-adenosyl-L-methionine-dependent methyltransferases"/>
    <property type="match status" value="1"/>
</dbReference>
<dbReference type="GO" id="GO:0009307">
    <property type="term" value="P:DNA restriction-modification system"/>
    <property type="evidence" value="ECO:0007669"/>
    <property type="project" value="UniProtKB-KW"/>
</dbReference>
<dbReference type="GO" id="GO:0032259">
    <property type="term" value="P:methylation"/>
    <property type="evidence" value="ECO:0007669"/>
    <property type="project" value="UniProtKB-KW"/>
</dbReference>
<dbReference type="InterPro" id="IPR018117">
    <property type="entry name" value="C5_DNA_meth_AS"/>
</dbReference>
<sequence>MNKKGLKGISLFASAGIGETYFKDIGIDIVVANELIERRANLYKAISPETDVICGDITDKNIFNKIIDSCPEKVDFLLASPPCQGMSVAGKNRCQKTMESDKRNYLITYVVKVIKLTNPDYVLIENVPALLKLKLMYDSKYRTVLEILQYEFGNEYIIDSAVVDSADYGVPQTRLRAIIKMHKPGTVWSWPKKKKKVTVEQAIGNLPSLEAGEKSDIKWHFARKHTKENVLWMKHTPTGKSAFSNPVYYPQKKDGTRIKGYESSYRRIRWDAPAPTITIRNDCIASQRNVHPGRLLTDGTYSDARVLTPLELMLLDSLPANWNIPDDTPELLIRQCIGESIPPLMLKEIVRGIYDEQD</sequence>
<evidence type="ECO:0000256" key="1">
    <source>
        <dbReference type="ARBA" id="ARBA00011975"/>
    </source>
</evidence>
<gene>
    <name evidence="7" type="primary">dcm</name>
    <name evidence="7" type="ORF">DWY99_08945</name>
</gene>
<dbReference type="InterPro" id="IPR029063">
    <property type="entry name" value="SAM-dependent_MTases_sf"/>
</dbReference>
<dbReference type="GO" id="GO:0044027">
    <property type="term" value="P:negative regulation of gene expression via chromosomal CpG island methylation"/>
    <property type="evidence" value="ECO:0007669"/>
    <property type="project" value="TreeGrafter"/>
</dbReference>
<keyword evidence="4 6" id="KW-0949">S-adenosyl-L-methionine</keyword>
<evidence type="ECO:0000256" key="2">
    <source>
        <dbReference type="ARBA" id="ARBA00022603"/>
    </source>
</evidence>
<dbReference type="GO" id="GO:0003886">
    <property type="term" value="F:DNA (cytosine-5-)-methyltransferase activity"/>
    <property type="evidence" value="ECO:0007669"/>
    <property type="project" value="UniProtKB-EC"/>
</dbReference>
<dbReference type="AlphaFoldDB" id="A0A412AWD7"/>
<evidence type="ECO:0000313" key="8">
    <source>
        <dbReference type="Proteomes" id="UP000284751"/>
    </source>
</evidence>
<dbReference type="PANTHER" id="PTHR10629">
    <property type="entry name" value="CYTOSINE-SPECIFIC METHYLTRANSFERASE"/>
    <property type="match status" value="1"/>
</dbReference>
<dbReference type="InterPro" id="IPR001525">
    <property type="entry name" value="C5_MeTfrase"/>
</dbReference>
<evidence type="ECO:0000256" key="5">
    <source>
        <dbReference type="ARBA" id="ARBA00022747"/>
    </source>
</evidence>
<feature type="active site" evidence="6">
    <location>
        <position position="83"/>
    </location>
</feature>
<reference evidence="7 8" key="1">
    <citation type="submission" date="2018-08" db="EMBL/GenBank/DDBJ databases">
        <title>A genome reference for cultivated species of the human gut microbiota.</title>
        <authorList>
            <person name="Zou Y."/>
            <person name="Xue W."/>
            <person name="Luo G."/>
        </authorList>
    </citation>
    <scope>NUCLEOTIDE SEQUENCE [LARGE SCALE GENOMIC DNA]</scope>
    <source>
        <strain evidence="7 8">AF28-26</strain>
    </source>
</reference>
<dbReference type="PANTHER" id="PTHR10629:SF52">
    <property type="entry name" value="DNA (CYTOSINE-5)-METHYLTRANSFERASE 1"/>
    <property type="match status" value="1"/>
</dbReference>
<dbReference type="EC" id="2.1.1.37" evidence="1"/>
<protein>
    <recommendedName>
        <fullName evidence="1">DNA (cytosine-5-)-methyltransferase</fullName>
        <ecNumber evidence="1">2.1.1.37</ecNumber>
    </recommendedName>
</protein>
<evidence type="ECO:0000256" key="3">
    <source>
        <dbReference type="ARBA" id="ARBA00022679"/>
    </source>
</evidence>
<dbReference type="PROSITE" id="PS51679">
    <property type="entry name" value="SAM_MT_C5"/>
    <property type="match status" value="1"/>
</dbReference>
<dbReference type="NCBIfam" id="TIGR00675">
    <property type="entry name" value="dcm"/>
    <property type="match status" value="1"/>
</dbReference>
<dbReference type="EMBL" id="QRTC01000033">
    <property type="protein sequence ID" value="RGQ39477.1"/>
    <property type="molecule type" value="Genomic_DNA"/>
</dbReference>
<dbReference type="Gene3D" id="3.90.120.10">
    <property type="entry name" value="DNA Methylase, subunit A, domain 2"/>
    <property type="match status" value="1"/>
</dbReference>
<keyword evidence="5" id="KW-0680">Restriction system</keyword>
<name>A0A412AWD7_9FIRM</name>
<organism evidence="7 8">
    <name type="scientific">[Clostridium] leptum</name>
    <dbReference type="NCBI Taxonomy" id="1535"/>
    <lineage>
        <taxon>Bacteria</taxon>
        <taxon>Bacillati</taxon>
        <taxon>Bacillota</taxon>
        <taxon>Clostridia</taxon>
        <taxon>Eubacteriales</taxon>
        <taxon>Oscillospiraceae</taxon>
        <taxon>Oscillospiraceae incertae sedis</taxon>
    </lineage>
</organism>
<comment type="caution">
    <text evidence="7">The sequence shown here is derived from an EMBL/GenBank/DDBJ whole genome shotgun (WGS) entry which is preliminary data.</text>
</comment>